<dbReference type="EMBL" id="CP000780">
    <property type="protein sequence ID" value="ABS55513.1"/>
    <property type="molecule type" value="Genomic_DNA"/>
</dbReference>
<dbReference type="HOGENOM" id="CLU_037990_1_2_2"/>
<dbReference type="KEGG" id="mbn:Mboo_0995"/>
<protein>
    <submittedName>
        <fullName evidence="2">Methyltransferase type 11</fullName>
    </submittedName>
</protein>
<dbReference type="RefSeq" id="WP_012106540.1">
    <property type="nucleotide sequence ID" value="NC_009712.1"/>
</dbReference>
<dbReference type="PANTHER" id="PTHR42912">
    <property type="entry name" value="METHYLTRANSFERASE"/>
    <property type="match status" value="1"/>
</dbReference>
<dbReference type="GO" id="GO:0008168">
    <property type="term" value="F:methyltransferase activity"/>
    <property type="evidence" value="ECO:0007669"/>
    <property type="project" value="UniProtKB-KW"/>
</dbReference>
<reference evidence="3" key="1">
    <citation type="journal article" date="2015" name="Microbiology">
        <title>Genome of Methanoregula boonei 6A8 reveals adaptations to oligotrophic peatland environments.</title>
        <authorList>
            <person name="Braeuer S."/>
            <person name="Cadillo-Quiroz H."/>
            <person name="Kyrpides N."/>
            <person name="Woyke T."/>
            <person name="Goodwin L."/>
            <person name="Detter C."/>
            <person name="Podell S."/>
            <person name="Yavitt J.B."/>
            <person name="Zinder S.H."/>
        </authorList>
    </citation>
    <scope>NUCLEOTIDE SEQUENCE [LARGE SCALE GENOMIC DNA]</scope>
    <source>
        <strain evidence="3">DSM 21154 / JCM 14090 / 6A8</strain>
    </source>
</reference>
<dbReference type="GO" id="GO:0032259">
    <property type="term" value="P:methylation"/>
    <property type="evidence" value="ECO:0007669"/>
    <property type="project" value="UniProtKB-KW"/>
</dbReference>
<feature type="domain" description="Methyltransferase" evidence="1">
    <location>
        <begin position="44"/>
        <end position="136"/>
    </location>
</feature>
<keyword evidence="2" id="KW-0489">Methyltransferase</keyword>
<dbReference type="PANTHER" id="PTHR42912:SF93">
    <property type="entry name" value="N6-ADENOSINE-METHYLTRANSFERASE TMT1A"/>
    <property type="match status" value="1"/>
</dbReference>
<name>A7I702_METB6</name>
<dbReference type="SUPFAM" id="SSF53335">
    <property type="entry name" value="S-adenosyl-L-methionine-dependent methyltransferases"/>
    <property type="match status" value="1"/>
</dbReference>
<evidence type="ECO:0000313" key="2">
    <source>
        <dbReference type="EMBL" id="ABS55513.1"/>
    </source>
</evidence>
<dbReference type="Proteomes" id="UP000002408">
    <property type="component" value="Chromosome"/>
</dbReference>
<gene>
    <name evidence="2" type="ordered locus">Mboo_0995</name>
</gene>
<dbReference type="InterPro" id="IPR029063">
    <property type="entry name" value="SAM-dependent_MTases_sf"/>
</dbReference>
<evidence type="ECO:0000259" key="1">
    <source>
        <dbReference type="Pfam" id="PF13649"/>
    </source>
</evidence>
<dbReference type="AlphaFoldDB" id="A7I702"/>
<evidence type="ECO:0000313" key="3">
    <source>
        <dbReference type="Proteomes" id="UP000002408"/>
    </source>
</evidence>
<dbReference type="eggNOG" id="arCOG02702">
    <property type="taxonomic scope" value="Archaea"/>
</dbReference>
<accession>A7I702</accession>
<proteinExistence type="predicted"/>
<keyword evidence="3" id="KW-1185">Reference proteome</keyword>
<dbReference type="GeneID" id="5411672"/>
<dbReference type="OrthoDB" id="57427at2157"/>
<dbReference type="Pfam" id="PF13649">
    <property type="entry name" value="Methyltransf_25"/>
    <property type="match status" value="1"/>
</dbReference>
<dbReference type="InterPro" id="IPR041698">
    <property type="entry name" value="Methyltransf_25"/>
</dbReference>
<sequence length="210" mass="22693">MDGKERNFDAAAATWDENPGRVKMAQDVARAIRETTKPGPETEVLDFGCGTGLLSLALLPGVRSVTAVDSSRGMLDVLDKKIAAQGLAMRTALVDLEKGDKLPGPVDLVTSSMTFHHLRDPVPVLVEMARILRPGGRIAIADLDSDEGKFHDSSEGVFHNGFDRCTMQKYFEAAGFTAVQNRTAAVMHKTGADGKTRTFTIFLMTAQKKA</sequence>
<keyword evidence="2" id="KW-0808">Transferase</keyword>
<dbReference type="STRING" id="456442.Mboo_0995"/>
<organism evidence="2 3">
    <name type="scientific">Methanoregula boonei (strain DSM 21154 / JCM 14090 / 6A8)</name>
    <dbReference type="NCBI Taxonomy" id="456442"/>
    <lineage>
        <taxon>Archaea</taxon>
        <taxon>Methanobacteriati</taxon>
        <taxon>Methanobacteriota</taxon>
        <taxon>Stenosarchaea group</taxon>
        <taxon>Methanomicrobia</taxon>
        <taxon>Methanomicrobiales</taxon>
        <taxon>Methanoregulaceae</taxon>
        <taxon>Methanoregula</taxon>
    </lineage>
</organism>
<dbReference type="CDD" id="cd02440">
    <property type="entry name" value="AdoMet_MTases"/>
    <property type="match status" value="1"/>
</dbReference>
<dbReference type="Gene3D" id="3.40.50.150">
    <property type="entry name" value="Vaccinia Virus protein VP39"/>
    <property type="match status" value="1"/>
</dbReference>
<dbReference type="InterPro" id="IPR050508">
    <property type="entry name" value="Methyltransf_Superfamily"/>
</dbReference>